<sequence>MQQQQLNEINDLQSKLKEIQGQLKQAISEKDNAFEHLKTQFLHLQVEKENLEKQMKATQGSHLQSESEINHLTKLNHELQRELEEVKAKRFSSLNNEDAQKLPETVSAKHSVSTNFSRQVDIGDSMYQIRDSQNHAVENKQQETSNVADLPSNADQHIQLGLEESNVPKSDKQLSYNQQLNNNEAFNNNENVLAAPNNGLLQELNQKSSSTTKTSVSNRAVSKASLDAVQPLNLPTVTPGSLKSKPSQESRIFNQDPHVLPLPFAHKKLPVGVVPVPKTPLEAGDESKNTVRKSEVEEKDIREDVNNAFPNRYRANLILNELANEDKAIEADKQEQINEVNKDGKSNLLKSDVGDKENNALEVFDPPLNDKEKGLEGDPFGLDEAHGDKLNIKQTQQKLFKQQMNGLALNGGKLNDGHKVYDGQDGVDYDKDVQNDMQLEENDPEGEDDDPEYADHIAQHKDPAVRN</sequence>
<evidence type="ECO:0000256" key="1">
    <source>
        <dbReference type="SAM" id="Coils"/>
    </source>
</evidence>
<feature type="region of interest" description="Disordered" evidence="2">
    <location>
        <begin position="364"/>
        <end position="386"/>
    </location>
</feature>
<dbReference type="EMBL" id="VTPC01000657">
    <property type="protein sequence ID" value="KAF2904880.1"/>
    <property type="molecule type" value="Genomic_DNA"/>
</dbReference>
<protein>
    <submittedName>
        <fullName evidence="3">Uncharacterized protein</fullName>
    </submittedName>
</protein>
<feature type="compositionally biased region" description="Basic and acidic residues" evidence="2">
    <location>
        <begin position="415"/>
        <end position="434"/>
    </location>
</feature>
<evidence type="ECO:0000313" key="3">
    <source>
        <dbReference type="EMBL" id="KAF2904880.1"/>
    </source>
</evidence>
<feature type="coiled-coil region" evidence="1">
    <location>
        <begin position="2"/>
        <end position="89"/>
    </location>
</feature>
<proteinExistence type="predicted"/>
<organism evidence="3 4">
    <name type="scientific">Ignelater luminosus</name>
    <name type="common">Cucubano</name>
    <name type="synonym">Pyrophorus luminosus</name>
    <dbReference type="NCBI Taxonomy" id="2038154"/>
    <lineage>
        <taxon>Eukaryota</taxon>
        <taxon>Metazoa</taxon>
        <taxon>Ecdysozoa</taxon>
        <taxon>Arthropoda</taxon>
        <taxon>Hexapoda</taxon>
        <taxon>Insecta</taxon>
        <taxon>Pterygota</taxon>
        <taxon>Neoptera</taxon>
        <taxon>Endopterygota</taxon>
        <taxon>Coleoptera</taxon>
        <taxon>Polyphaga</taxon>
        <taxon>Elateriformia</taxon>
        <taxon>Elateroidea</taxon>
        <taxon>Elateridae</taxon>
        <taxon>Agrypninae</taxon>
        <taxon>Pyrophorini</taxon>
        <taxon>Ignelater</taxon>
    </lineage>
</organism>
<dbReference type="Proteomes" id="UP000801492">
    <property type="component" value="Unassembled WGS sequence"/>
</dbReference>
<dbReference type="OrthoDB" id="6288648at2759"/>
<dbReference type="AlphaFoldDB" id="A0A8K0DEL8"/>
<comment type="caution">
    <text evidence="3">The sequence shown here is derived from an EMBL/GenBank/DDBJ whole genome shotgun (WGS) entry which is preliminary data.</text>
</comment>
<feature type="compositionally biased region" description="Basic and acidic residues" evidence="2">
    <location>
        <begin position="453"/>
        <end position="467"/>
    </location>
</feature>
<evidence type="ECO:0000256" key="2">
    <source>
        <dbReference type="SAM" id="MobiDB-lite"/>
    </source>
</evidence>
<reference evidence="3" key="1">
    <citation type="submission" date="2019-08" db="EMBL/GenBank/DDBJ databases">
        <title>The genome of the North American firefly Photinus pyralis.</title>
        <authorList>
            <consortium name="Photinus pyralis genome working group"/>
            <person name="Fallon T.R."/>
            <person name="Sander Lower S.E."/>
            <person name="Weng J.-K."/>
        </authorList>
    </citation>
    <scope>NUCLEOTIDE SEQUENCE</scope>
    <source>
        <strain evidence="3">TRF0915ILg1</strain>
        <tissue evidence="3">Whole body</tissue>
    </source>
</reference>
<gene>
    <name evidence="3" type="ORF">ILUMI_01297</name>
</gene>
<accession>A0A8K0DEL8</accession>
<keyword evidence="1" id="KW-0175">Coiled coil</keyword>
<feature type="compositionally biased region" description="Acidic residues" evidence="2">
    <location>
        <begin position="438"/>
        <end position="452"/>
    </location>
</feature>
<evidence type="ECO:0000313" key="4">
    <source>
        <dbReference type="Proteomes" id="UP000801492"/>
    </source>
</evidence>
<keyword evidence="4" id="KW-1185">Reference proteome</keyword>
<name>A0A8K0DEL8_IGNLU</name>
<feature type="region of interest" description="Disordered" evidence="2">
    <location>
        <begin position="412"/>
        <end position="467"/>
    </location>
</feature>